<gene>
    <name evidence="1" type="ORF">HMPREF9623_00055</name>
</gene>
<evidence type="ECO:0000313" key="1">
    <source>
        <dbReference type="EMBL" id="EHO18587.1"/>
    </source>
</evidence>
<dbReference type="AlphaFoldDB" id="A0AA37DH81"/>
<comment type="caution">
    <text evidence="1">The sequence shown here is derived from an EMBL/GenBank/DDBJ whole genome shotgun (WGS) entry which is preliminary data.</text>
</comment>
<protein>
    <submittedName>
        <fullName evidence="1">TIGR02687 family protein</fullName>
    </submittedName>
</protein>
<sequence>MAELNLKQIIDRLNAEFTGETRKLVFWYDDKADFAEDMETVELQNAKIYRLQPDNQFYTKYFLERIDQTTNYLIYAPFPKPDVRDNHLEDTCAYSRRFFADRASLLSLDLGIEEKYKSVIEKHIKFFANKERTQRFYDLEIENFNEETILVGLLSAVCKARTCSFEEVVRVVLTGNEPVDNVFLQEFEKYDLLSAFWKLCEQHFGYTDAKPGLERLLVTLFVTYTGRYVQAELPAAWKSFVSYKSGNIIAFLDSLMNSVLYRDQYDVLSAHVAKELNVLPAFAGMRADDLTECDTFLAVDQVLIKWLLDRLVSEDIGAVANGLTIPELCEKRAKMHFGRKTGKIYRMLSAAYSMVKGADYHAAEGFKPIIDRYLAADYRMDRQYRKFYYYYDRLESTESFEPLRELVENIYTNEYLASLLPAWNAGIRQDAAFSAIPLQREFYNTNLRYAKERTVVILSDAMRYEVGQELFARMQDDPKCTAKLSVQLSVLPSYTRLGMAALLPHKTLEMTDDFQVLADGILCDNLAGRQQVLQNYNPDSVCVQFDDIKNLKVAELRDVLTKRQLIYVYHNQIDARGDKANTEDEVFHACEEAVREIMDFIHRISVSGNTYHFIVTADHGFLYKRDKLTESDKISGKSAEKAFVNRRFIVSEAALEDDGIDHMSMGRVLGNADGKVVSYPVSSNVFKVAGGGANFVHGGSSPQEMLVPVLEIKMERGHMETKNAEIALVSIVRKITNLITSLDFIQSDAVSDTVKTAKYRIFFLSEDNEKISNENSYVADSREENAKKRIFRMRFTFKNKKYDKDKQYYLVVYDEQSGLEQWRQPVMMDIAFADDFGFGF</sequence>
<reference evidence="1 2" key="1">
    <citation type="submission" date="2011-10" db="EMBL/GenBank/DDBJ databases">
        <title>The Genome Sequence of Lachnospiraceae bacterium ACC2.</title>
        <authorList>
            <consortium name="The Broad Institute Genome Sequencing Platform"/>
            <person name="Earl A."/>
            <person name="Ward D."/>
            <person name="Feldgarden M."/>
            <person name="Gevers D."/>
            <person name="Sizova M."/>
            <person name="Hazen A."/>
            <person name="Epstein S."/>
            <person name="Young S.K."/>
            <person name="Zeng Q."/>
            <person name="Gargeya S."/>
            <person name="Fitzgerald M."/>
            <person name="Haas B."/>
            <person name="Abouelleil A."/>
            <person name="Alvarado L."/>
            <person name="Arachchi H.M."/>
            <person name="Berlin A."/>
            <person name="Brown A."/>
            <person name="Chapman S.B."/>
            <person name="Chen Z."/>
            <person name="Dunbar C."/>
            <person name="Freedman E."/>
            <person name="Gearin G."/>
            <person name="Goldberg J."/>
            <person name="Griggs A."/>
            <person name="Gujja S."/>
            <person name="Heiman D."/>
            <person name="Howarth C."/>
            <person name="Larson L."/>
            <person name="Lui A."/>
            <person name="MacDonald P.J.P."/>
            <person name="Montmayeur A."/>
            <person name="Murphy C."/>
            <person name="Neiman D."/>
            <person name="Pearson M."/>
            <person name="Priest M."/>
            <person name="Roberts A."/>
            <person name="Saif S."/>
            <person name="Shea T."/>
            <person name="Shenoy N."/>
            <person name="Sisk P."/>
            <person name="Stolte C."/>
            <person name="Sykes S."/>
            <person name="Wortman J."/>
            <person name="Nusbaum C."/>
            <person name="Birren B."/>
        </authorList>
    </citation>
    <scope>NUCLEOTIDE SEQUENCE [LARGE SCALE GENOMIC DNA]</scope>
    <source>
        <strain evidence="1 2">ACC2</strain>
    </source>
</reference>
<dbReference type="Pfam" id="PF08665">
    <property type="entry name" value="PglZ"/>
    <property type="match status" value="1"/>
</dbReference>
<dbReference type="RefSeq" id="WP_009531890.1">
    <property type="nucleotide sequence ID" value="NZ_JH590861.1"/>
</dbReference>
<dbReference type="InterPro" id="IPR014060">
    <property type="entry name" value="PglZ"/>
</dbReference>
<dbReference type="NCBIfam" id="TIGR02687">
    <property type="entry name" value="BREX-1 system phosphatase PglZ type A"/>
    <property type="match status" value="1"/>
</dbReference>
<proteinExistence type="predicted"/>
<name>A0AA37DH81_9FIRM</name>
<dbReference type="GeneID" id="86939855"/>
<accession>A0AA37DH81</accession>
<organism evidence="1 2">
    <name type="scientific">Stomatobaculum longum</name>
    <dbReference type="NCBI Taxonomy" id="796942"/>
    <lineage>
        <taxon>Bacteria</taxon>
        <taxon>Bacillati</taxon>
        <taxon>Bacillota</taxon>
        <taxon>Clostridia</taxon>
        <taxon>Lachnospirales</taxon>
        <taxon>Lachnospiraceae</taxon>
        <taxon>Stomatobaculum</taxon>
    </lineage>
</organism>
<keyword evidence="2" id="KW-1185">Reference proteome</keyword>
<dbReference type="Proteomes" id="UP000018466">
    <property type="component" value="Unassembled WGS sequence"/>
</dbReference>
<dbReference type="EMBL" id="AGEL01000002">
    <property type="protein sequence ID" value="EHO18587.1"/>
    <property type="molecule type" value="Genomic_DNA"/>
</dbReference>
<evidence type="ECO:0000313" key="2">
    <source>
        <dbReference type="Proteomes" id="UP000018466"/>
    </source>
</evidence>